<evidence type="ECO:0000313" key="1">
    <source>
        <dbReference type="EMBL" id="VAW37772.1"/>
    </source>
</evidence>
<dbReference type="AlphaFoldDB" id="A0A3B0VFQ7"/>
<gene>
    <name evidence="1" type="ORF">MNBD_DELTA03-815</name>
</gene>
<sequence>MNISKDSLEKLNRSEKTKLLSALMASLLKDLDEKEKKTLLQEIVSCGGDNLQVIDMVEH</sequence>
<organism evidence="1">
    <name type="scientific">hydrothermal vent metagenome</name>
    <dbReference type="NCBI Taxonomy" id="652676"/>
    <lineage>
        <taxon>unclassified sequences</taxon>
        <taxon>metagenomes</taxon>
        <taxon>ecological metagenomes</taxon>
    </lineage>
</organism>
<dbReference type="EMBL" id="UOEX01000223">
    <property type="protein sequence ID" value="VAW37772.1"/>
    <property type="molecule type" value="Genomic_DNA"/>
</dbReference>
<accession>A0A3B0VFQ7</accession>
<protein>
    <submittedName>
        <fullName evidence="1">Uncharacterized protein</fullName>
    </submittedName>
</protein>
<name>A0A3B0VFQ7_9ZZZZ</name>
<proteinExistence type="predicted"/>
<reference evidence="1" key="1">
    <citation type="submission" date="2018-06" db="EMBL/GenBank/DDBJ databases">
        <authorList>
            <person name="Zhirakovskaya E."/>
        </authorList>
    </citation>
    <scope>NUCLEOTIDE SEQUENCE</scope>
</reference>